<comment type="caution">
    <text evidence="2">The sequence shown here is derived from an EMBL/GenBank/DDBJ whole genome shotgun (WGS) entry which is preliminary data.</text>
</comment>
<dbReference type="EMBL" id="BMAV01026029">
    <property type="protein sequence ID" value="GFS46633.1"/>
    <property type="molecule type" value="Genomic_DNA"/>
</dbReference>
<reference evidence="2" key="1">
    <citation type="submission" date="2020-08" db="EMBL/GenBank/DDBJ databases">
        <title>Multicomponent nature underlies the extraordinary mechanical properties of spider dragline silk.</title>
        <authorList>
            <person name="Kono N."/>
            <person name="Nakamura H."/>
            <person name="Mori M."/>
            <person name="Yoshida Y."/>
            <person name="Ohtoshi R."/>
            <person name="Malay A.D."/>
            <person name="Moran D.A.P."/>
            <person name="Tomita M."/>
            <person name="Numata K."/>
            <person name="Arakawa K."/>
        </authorList>
    </citation>
    <scope>NUCLEOTIDE SEQUENCE</scope>
</reference>
<sequence length="157" mass="17489">MFSLFLTASDRNGRCRQVAQWHRCLSLHAGIEQGAHDARVPGAHDRVPATALERQPEGHARTPVLSPGGCGPLLPQSPRRRHAFADGPRLDRQGAGVPGGDLQRTHQRREGAGSGQARRERTQVSQRKEGYPHARLWTGEHRQRTQLKNHTPIHSYT</sequence>
<gene>
    <name evidence="2" type="ORF">TNIN_387071</name>
</gene>
<evidence type="ECO:0000313" key="3">
    <source>
        <dbReference type="Proteomes" id="UP000886998"/>
    </source>
</evidence>
<feature type="region of interest" description="Disordered" evidence="1">
    <location>
        <begin position="52"/>
        <end position="157"/>
    </location>
</feature>
<dbReference type="Proteomes" id="UP000886998">
    <property type="component" value="Unassembled WGS sequence"/>
</dbReference>
<feature type="compositionally biased region" description="Basic and acidic residues" evidence="1">
    <location>
        <begin position="117"/>
        <end position="143"/>
    </location>
</feature>
<evidence type="ECO:0000256" key="1">
    <source>
        <dbReference type="SAM" id="MobiDB-lite"/>
    </source>
</evidence>
<keyword evidence="3" id="KW-1185">Reference proteome</keyword>
<proteinExistence type="predicted"/>
<organism evidence="2 3">
    <name type="scientific">Trichonephila inaurata madagascariensis</name>
    <dbReference type="NCBI Taxonomy" id="2747483"/>
    <lineage>
        <taxon>Eukaryota</taxon>
        <taxon>Metazoa</taxon>
        <taxon>Ecdysozoa</taxon>
        <taxon>Arthropoda</taxon>
        <taxon>Chelicerata</taxon>
        <taxon>Arachnida</taxon>
        <taxon>Araneae</taxon>
        <taxon>Araneomorphae</taxon>
        <taxon>Entelegynae</taxon>
        <taxon>Araneoidea</taxon>
        <taxon>Nephilidae</taxon>
        <taxon>Trichonephila</taxon>
        <taxon>Trichonephila inaurata</taxon>
    </lineage>
</organism>
<name>A0A8X6MF79_9ARAC</name>
<protein>
    <submittedName>
        <fullName evidence="2">Uncharacterized protein</fullName>
    </submittedName>
</protein>
<feature type="compositionally biased region" description="Polar residues" evidence="1">
    <location>
        <begin position="146"/>
        <end position="157"/>
    </location>
</feature>
<dbReference type="AlphaFoldDB" id="A0A8X6MF79"/>
<accession>A0A8X6MF79</accession>
<evidence type="ECO:0000313" key="2">
    <source>
        <dbReference type="EMBL" id="GFS46633.1"/>
    </source>
</evidence>